<evidence type="ECO:0000313" key="2">
    <source>
        <dbReference type="Proteomes" id="UP000541444"/>
    </source>
</evidence>
<sequence length="149" mass="16585">WSEVSVIYTLKKVDYKSSPDHGCSKSQIKFSDIESLLVSKCCSPAEDQNNGMVNKTFMLAKLFYMLTHNSLVVLKLICYFRSKEIGLPVSIRVRVGGRVFHLHKRSPFGLKGDSMAKLQDQITASLHLTVVGDFLLPEGGHLPTGNRST</sequence>
<gene>
    <name evidence="1" type="ORF">GIB67_003720</name>
</gene>
<proteinExistence type="predicted"/>
<feature type="non-terminal residue" evidence="1">
    <location>
        <position position="1"/>
    </location>
</feature>
<reference evidence="1 2" key="1">
    <citation type="journal article" date="2020" name="IScience">
        <title>Genome Sequencing of the Endangered Kingdonia uniflora (Circaeasteraceae, Ranunculales) Reveals Potential Mechanisms of Evolutionary Specialization.</title>
        <authorList>
            <person name="Sun Y."/>
            <person name="Deng T."/>
            <person name="Zhang A."/>
            <person name="Moore M.J."/>
            <person name="Landis J.B."/>
            <person name="Lin N."/>
            <person name="Zhang H."/>
            <person name="Zhang X."/>
            <person name="Huang J."/>
            <person name="Zhang X."/>
            <person name="Sun H."/>
            <person name="Wang H."/>
        </authorList>
    </citation>
    <scope>NUCLEOTIDE SEQUENCE [LARGE SCALE GENOMIC DNA]</scope>
    <source>
        <strain evidence="1">TB1705</strain>
        <tissue evidence="1">Leaf</tissue>
    </source>
</reference>
<dbReference type="AlphaFoldDB" id="A0A7J7KVU3"/>
<protein>
    <submittedName>
        <fullName evidence="1">Uncharacterized protein</fullName>
    </submittedName>
</protein>
<keyword evidence="2" id="KW-1185">Reference proteome</keyword>
<dbReference type="Proteomes" id="UP000541444">
    <property type="component" value="Unassembled WGS sequence"/>
</dbReference>
<organism evidence="1 2">
    <name type="scientific">Kingdonia uniflora</name>
    <dbReference type="NCBI Taxonomy" id="39325"/>
    <lineage>
        <taxon>Eukaryota</taxon>
        <taxon>Viridiplantae</taxon>
        <taxon>Streptophyta</taxon>
        <taxon>Embryophyta</taxon>
        <taxon>Tracheophyta</taxon>
        <taxon>Spermatophyta</taxon>
        <taxon>Magnoliopsida</taxon>
        <taxon>Ranunculales</taxon>
        <taxon>Circaeasteraceae</taxon>
        <taxon>Kingdonia</taxon>
    </lineage>
</organism>
<comment type="caution">
    <text evidence="1">The sequence shown here is derived from an EMBL/GenBank/DDBJ whole genome shotgun (WGS) entry which is preliminary data.</text>
</comment>
<evidence type="ECO:0000313" key="1">
    <source>
        <dbReference type="EMBL" id="KAF6134485.1"/>
    </source>
</evidence>
<dbReference type="EMBL" id="JACGCM010002837">
    <property type="protein sequence ID" value="KAF6134485.1"/>
    <property type="molecule type" value="Genomic_DNA"/>
</dbReference>
<accession>A0A7J7KVU3</accession>
<name>A0A7J7KVU3_9MAGN</name>